<dbReference type="SMART" id="SM00901">
    <property type="entry name" value="FRG"/>
    <property type="match status" value="1"/>
</dbReference>
<dbReference type="RefSeq" id="WP_345921301.1">
    <property type="nucleotide sequence ID" value="NZ_JBDIVE010000014.1"/>
</dbReference>
<accession>A0ABU9Z3G7</accession>
<gene>
    <name evidence="2" type="ORF">ABDB84_18725</name>
</gene>
<evidence type="ECO:0000313" key="2">
    <source>
        <dbReference type="EMBL" id="MEN3070525.1"/>
    </source>
</evidence>
<sequence length="270" mass="30796">MYNLFVVYGSNDIWEKTGRYSLERSRFLEYTEDEISAKFGGDLSSSQIQALISLPCLFMYENFDGDTQTGRLTSISMNGRTIEVSYQLDDLPPISINDIQDFGKRIGLQRWELTRTHWAIKDIDLYAQLRAMGARDTVDITSGLETSAVQSLPEAALPDAKPIASVSEFVHEVLKLEGDGKEVFYRGHADRVKYKLAPTLFRPEKGGEPKYLLVEHQLYRELLISNSKDFRDDATTLDRLVRMQHFGLPTRLLDITSNPLIALYESPRVF</sequence>
<reference evidence="2 3" key="1">
    <citation type="journal article" date="2018" name="Int. J. Syst. Evol. Microbiol.">
        <title>Uliginosibacterium sediminicola sp. nov., isolated from freshwater sediment.</title>
        <authorList>
            <person name="Hwang W.M."/>
            <person name="Kim S.M."/>
            <person name="Kang K."/>
            <person name="Ahn T.Y."/>
        </authorList>
    </citation>
    <scope>NUCLEOTIDE SEQUENCE [LARGE SCALE GENOMIC DNA]</scope>
    <source>
        <strain evidence="2 3">M1-21</strain>
    </source>
</reference>
<protein>
    <submittedName>
        <fullName evidence="2">FRG domain-containing protein</fullName>
    </submittedName>
</protein>
<feature type="domain" description="FRG" evidence="1">
    <location>
        <begin position="179"/>
        <end position="270"/>
    </location>
</feature>
<proteinExistence type="predicted"/>
<evidence type="ECO:0000313" key="3">
    <source>
        <dbReference type="Proteomes" id="UP001410394"/>
    </source>
</evidence>
<name>A0ABU9Z3G7_9RHOO</name>
<organism evidence="2 3">
    <name type="scientific">Uliginosibacterium sediminicola</name>
    <dbReference type="NCBI Taxonomy" id="2024550"/>
    <lineage>
        <taxon>Bacteria</taxon>
        <taxon>Pseudomonadati</taxon>
        <taxon>Pseudomonadota</taxon>
        <taxon>Betaproteobacteria</taxon>
        <taxon>Rhodocyclales</taxon>
        <taxon>Zoogloeaceae</taxon>
        <taxon>Uliginosibacterium</taxon>
    </lineage>
</organism>
<keyword evidence="3" id="KW-1185">Reference proteome</keyword>
<dbReference type="InterPro" id="IPR014966">
    <property type="entry name" value="FRG-dom"/>
</dbReference>
<dbReference type="Pfam" id="PF08867">
    <property type="entry name" value="FRG"/>
    <property type="match status" value="1"/>
</dbReference>
<dbReference type="Proteomes" id="UP001410394">
    <property type="component" value="Unassembled WGS sequence"/>
</dbReference>
<evidence type="ECO:0000259" key="1">
    <source>
        <dbReference type="SMART" id="SM00901"/>
    </source>
</evidence>
<comment type="caution">
    <text evidence="2">The sequence shown here is derived from an EMBL/GenBank/DDBJ whole genome shotgun (WGS) entry which is preliminary data.</text>
</comment>
<dbReference type="EMBL" id="JBDIVE010000014">
    <property type="protein sequence ID" value="MEN3070525.1"/>
    <property type="molecule type" value="Genomic_DNA"/>
</dbReference>